<keyword evidence="2" id="KW-1185">Reference proteome</keyword>
<dbReference type="KEGG" id="hmo:HM1_0054"/>
<dbReference type="AlphaFoldDB" id="B0TI06"/>
<evidence type="ECO:0000313" key="2">
    <source>
        <dbReference type="Proteomes" id="UP000008550"/>
    </source>
</evidence>
<protein>
    <submittedName>
        <fullName evidence="1">Uncharacterized protein</fullName>
    </submittedName>
</protein>
<dbReference type="Proteomes" id="UP000008550">
    <property type="component" value="Chromosome"/>
</dbReference>
<reference evidence="1 2" key="1">
    <citation type="journal article" date="2008" name="J. Bacteriol.">
        <title>The genome of Heliobacterium modesticaldum, a phototrophic representative of the Firmicutes containing the simplest photosynthetic apparatus.</title>
        <authorList>
            <person name="Sattley W.M."/>
            <person name="Madigan M.T."/>
            <person name="Swingley W.D."/>
            <person name="Cheung P.C."/>
            <person name="Clocksin K.M."/>
            <person name="Conrad A.L."/>
            <person name="Dejesa L.C."/>
            <person name="Honchak B.M."/>
            <person name="Jung D.O."/>
            <person name="Karbach L.E."/>
            <person name="Kurdoglu A."/>
            <person name="Lahiri S."/>
            <person name="Mastrian S.D."/>
            <person name="Page L.E."/>
            <person name="Taylor H.L."/>
            <person name="Wang Z.T."/>
            <person name="Raymond J."/>
            <person name="Chen M."/>
            <person name="Blankenship R.E."/>
            <person name="Touchman J.W."/>
        </authorList>
    </citation>
    <scope>NUCLEOTIDE SEQUENCE [LARGE SCALE GENOMIC DNA]</scope>
    <source>
        <strain evidence="2">ATCC 51547 / Ice1</strain>
    </source>
</reference>
<gene>
    <name evidence="1" type="ORF">HM1_0054</name>
</gene>
<dbReference type="eggNOG" id="ENOG5033DQR">
    <property type="taxonomic scope" value="Bacteria"/>
</dbReference>
<name>B0TI06_HELMI</name>
<dbReference type="STRING" id="498761.HM1_0054"/>
<organism evidence="1 2">
    <name type="scientific">Heliobacterium modesticaldum (strain ATCC 51547 / Ice1)</name>
    <dbReference type="NCBI Taxonomy" id="498761"/>
    <lineage>
        <taxon>Bacteria</taxon>
        <taxon>Bacillati</taxon>
        <taxon>Bacillota</taxon>
        <taxon>Clostridia</taxon>
        <taxon>Eubacteriales</taxon>
        <taxon>Heliobacteriaceae</taxon>
        <taxon>Heliomicrobium</taxon>
    </lineage>
</organism>
<dbReference type="HOGENOM" id="CLU_191535_1_0_9"/>
<dbReference type="OrthoDB" id="2065126at2"/>
<accession>B0TI06</accession>
<sequence>MSNANIDIRKEAKQANVAHWQIAKRLGYAESTFCRKLRDELTPEEKAKVRQAIRELVAMKRGGGSDGNMREAYGI</sequence>
<dbReference type="EMBL" id="CP000930">
    <property type="protein sequence ID" value="ABZ82679.1"/>
    <property type="molecule type" value="Genomic_DNA"/>
</dbReference>
<proteinExistence type="predicted"/>
<dbReference type="RefSeq" id="WP_012281228.1">
    <property type="nucleotide sequence ID" value="NC_010337.2"/>
</dbReference>
<evidence type="ECO:0000313" key="1">
    <source>
        <dbReference type="EMBL" id="ABZ82679.1"/>
    </source>
</evidence>